<accession>A0A917F8N7</accession>
<feature type="domain" description="Glycosyltransferase subfamily 4-like N-terminal" evidence="3">
    <location>
        <begin position="109"/>
        <end position="169"/>
    </location>
</feature>
<dbReference type="CDD" id="cd03809">
    <property type="entry name" value="GT4_MtfB-like"/>
    <property type="match status" value="1"/>
</dbReference>
<dbReference type="SUPFAM" id="SSF53756">
    <property type="entry name" value="UDP-Glycosyltransferase/glycogen phosphorylase"/>
    <property type="match status" value="1"/>
</dbReference>
<dbReference type="Pfam" id="PF13692">
    <property type="entry name" value="Glyco_trans_1_4"/>
    <property type="match status" value="1"/>
</dbReference>
<evidence type="ECO:0000313" key="5">
    <source>
        <dbReference type="Proteomes" id="UP000605670"/>
    </source>
</evidence>
<dbReference type="PANTHER" id="PTHR46401:SF2">
    <property type="entry name" value="GLYCOSYLTRANSFERASE WBBK-RELATED"/>
    <property type="match status" value="1"/>
</dbReference>
<gene>
    <name evidence="4" type="ORF">GCM10011366_21890</name>
</gene>
<sequence length="360" mass="38451">MIAPPWRIDVPELAIGTTATTTPMGAQAYAGAITSRAEQALRELGFEDWHVRSVVSRSLRSQLAGDRRLPMGRLTSGSPRERRLLGRLLWPRQAVVHRMDLVLPPPSGPDVVTLHDVVSWKFDDESAPVAAASAELRSADAVICVSRFTADEAERLLGLRAPIVIPNGVGDEYFAAAPLDAATLSHLGLQRPFVLYAGGSAARKNLPALAEAWRLVLDRIPTHDLALAGPRSPERDRIFATVPRVIHLGRLPDRLMPGLVASASTVVVPSLYEGFGLPALEAMAAGVPLLSSNRSSLPEVVGDGGTLVEPTGSGLAEGLEHVVAGGGDVAAAAQRGRRRAAEFTWDRSARRHAEVWTSLM</sequence>
<evidence type="ECO:0000313" key="4">
    <source>
        <dbReference type="EMBL" id="GGF53671.1"/>
    </source>
</evidence>
<dbReference type="InterPro" id="IPR028098">
    <property type="entry name" value="Glyco_trans_4-like_N"/>
</dbReference>
<dbReference type="PANTHER" id="PTHR46401">
    <property type="entry name" value="GLYCOSYLTRANSFERASE WBBK-RELATED"/>
    <property type="match status" value="1"/>
</dbReference>
<reference evidence="4" key="1">
    <citation type="journal article" date="2014" name="Int. J. Syst. Evol. Microbiol.">
        <title>Complete genome sequence of Corynebacterium casei LMG S-19264T (=DSM 44701T), isolated from a smear-ripened cheese.</title>
        <authorList>
            <consortium name="US DOE Joint Genome Institute (JGI-PGF)"/>
            <person name="Walter F."/>
            <person name="Albersmeier A."/>
            <person name="Kalinowski J."/>
            <person name="Ruckert C."/>
        </authorList>
    </citation>
    <scope>NUCLEOTIDE SEQUENCE</scope>
    <source>
        <strain evidence="4">CGMCC 1.12160</strain>
    </source>
</reference>
<dbReference type="RefSeq" id="WP_229735184.1">
    <property type="nucleotide sequence ID" value="NZ_BAABKH010000003.1"/>
</dbReference>
<dbReference type="EMBL" id="BMEM01000003">
    <property type="protein sequence ID" value="GGF53671.1"/>
    <property type="molecule type" value="Genomic_DNA"/>
</dbReference>
<evidence type="ECO:0000256" key="1">
    <source>
        <dbReference type="ARBA" id="ARBA00022676"/>
    </source>
</evidence>
<protein>
    <recommendedName>
        <fullName evidence="3">Glycosyltransferase subfamily 4-like N-terminal domain-containing protein</fullName>
    </recommendedName>
</protein>
<keyword evidence="5" id="KW-1185">Reference proteome</keyword>
<dbReference type="Gene3D" id="3.40.50.2000">
    <property type="entry name" value="Glycogen Phosphorylase B"/>
    <property type="match status" value="2"/>
</dbReference>
<dbReference type="GO" id="GO:0009103">
    <property type="term" value="P:lipopolysaccharide biosynthetic process"/>
    <property type="evidence" value="ECO:0007669"/>
    <property type="project" value="TreeGrafter"/>
</dbReference>
<evidence type="ECO:0000259" key="3">
    <source>
        <dbReference type="Pfam" id="PF13439"/>
    </source>
</evidence>
<name>A0A917F8N7_9MICO</name>
<proteinExistence type="predicted"/>
<evidence type="ECO:0000256" key="2">
    <source>
        <dbReference type="ARBA" id="ARBA00022679"/>
    </source>
</evidence>
<dbReference type="Pfam" id="PF13439">
    <property type="entry name" value="Glyco_transf_4"/>
    <property type="match status" value="1"/>
</dbReference>
<dbReference type="GO" id="GO:0016757">
    <property type="term" value="F:glycosyltransferase activity"/>
    <property type="evidence" value="ECO:0007669"/>
    <property type="project" value="UniProtKB-KW"/>
</dbReference>
<keyword evidence="2" id="KW-0808">Transferase</keyword>
<dbReference type="Proteomes" id="UP000605670">
    <property type="component" value="Unassembled WGS sequence"/>
</dbReference>
<organism evidence="4 5">
    <name type="scientific">Ornithinimicrobium tianjinense</name>
    <dbReference type="NCBI Taxonomy" id="1195761"/>
    <lineage>
        <taxon>Bacteria</taxon>
        <taxon>Bacillati</taxon>
        <taxon>Actinomycetota</taxon>
        <taxon>Actinomycetes</taxon>
        <taxon>Micrococcales</taxon>
        <taxon>Ornithinimicrobiaceae</taxon>
        <taxon>Ornithinimicrobium</taxon>
    </lineage>
</organism>
<reference evidence="4" key="2">
    <citation type="submission" date="2020-09" db="EMBL/GenBank/DDBJ databases">
        <authorList>
            <person name="Sun Q."/>
            <person name="Zhou Y."/>
        </authorList>
    </citation>
    <scope>NUCLEOTIDE SEQUENCE</scope>
    <source>
        <strain evidence="4">CGMCC 1.12160</strain>
    </source>
</reference>
<dbReference type="AlphaFoldDB" id="A0A917F8N7"/>
<keyword evidence="1" id="KW-0328">Glycosyltransferase</keyword>
<comment type="caution">
    <text evidence="4">The sequence shown here is derived from an EMBL/GenBank/DDBJ whole genome shotgun (WGS) entry which is preliminary data.</text>
</comment>